<gene>
    <name evidence="8" type="ORF">Cpap_3520</name>
</gene>
<evidence type="ECO:0000313" key="8">
    <source>
        <dbReference type="EMBL" id="EGD49091.1"/>
    </source>
</evidence>
<dbReference type="CDD" id="cd00077">
    <property type="entry name" value="HDc"/>
    <property type="match status" value="1"/>
</dbReference>
<evidence type="ECO:0000256" key="6">
    <source>
        <dbReference type="ARBA" id="ARBA00049417"/>
    </source>
</evidence>
<evidence type="ECO:0000256" key="2">
    <source>
        <dbReference type="ARBA" id="ARBA00022723"/>
    </source>
</evidence>
<dbReference type="InterPro" id="IPR051094">
    <property type="entry name" value="Diverse_Catalytic_Enzymes"/>
</dbReference>
<reference evidence="8" key="1">
    <citation type="submission" date="2009-07" db="EMBL/GenBank/DDBJ databases">
        <authorList>
            <consortium name="US DOE Joint Genome Institute (JGI-PGF)"/>
            <person name="Lucas S."/>
            <person name="Copeland A."/>
            <person name="Lapidus A."/>
            <person name="Glavina del Rio T."/>
            <person name="Tice H."/>
            <person name="Bruce D."/>
            <person name="Goodwin L."/>
            <person name="Pitluck S."/>
            <person name="Larimer F."/>
            <person name="Land M.L."/>
            <person name="Mouttaki H."/>
            <person name="He Z."/>
            <person name="Zhou J."/>
            <person name="Hemme C.L."/>
        </authorList>
    </citation>
    <scope>NUCLEOTIDE SEQUENCE</scope>
    <source>
        <strain evidence="8">DSM 2782</strain>
    </source>
</reference>
<comment type="caution">
    <text evidence="8">The sequence shown here is derived from an EMBL/GenBank/DDBJ whole genome shotgun (WGS) entry which is preliminary data.</text>
</comment>
<dbReference type="Proteomes" id="UP000003860">
    <property type="component" value="Unassembled WGS sequence"/>
</dbReference>
<keyword evidence="5" id="KW-0408">Iron</keyword>
<dbReference type="GO" id="GO:0046872">
    <property type="term" value="F:metal ion binding"/>
    <property type="evidence" value="ECO:0007669"/>
    <property type="project" value="UniProtKB-KW"/>
</dbReference>
<evidence type="ECO:0000256" key="1">
    <source>
        <dbReference type="ARBA" id="ARBA00012506"/>
    </source>
</evidence>
<dbReference type="EC" id="3.6.1.41" evidence="1"/>
<evidence type="ECO:0000256" key="3">
    <source>
        <dbReference type="ARBA" id="ARBA00022741"/>
    </source>
</evidence>
<dbReference type="NCBIfam" id="TIGR00277">
    <property type="entry name" value="HDIG"/>
    <property type="match status" value="1"/>
</dbReference>
<keyword evidence="2" id="KW-0479">Metal-binding</keyword>
<dbReference type="eggNOG" id="COG1713">
    <property type="taxonomic scope" value="Bacteria"/>
</dbReference>
<keyword evidence="3" id="KW-0547">Nucleotide-binding</keyword>
<dbReference type="InterPro" id="IPR006675">
    <property type="entry name" value="HDIG_dom"/>
</dbReference>
<dbReference type="NCBIfam" id="TIGR00488">
    <property type="entry name" value="bis(5'-nucleosyl)-tetraphosphatase (symmetrical) YqeK"/>
    <property type="match status" value="1"/>
</dbReference>
<evidence type="ECO:0000256" key="4">
    <source>
        <dbReference type="ARBA" id="ARBA00022801"/>
    </source>
</evidence>
<keyword evidence="9" id="KW-1185">Reference proteome</keyword>
<dbReference type="InterPro" id="IPR003607">
    <property type="entry name" value="HD/PDEase_dom"/>
</dbReference>
<feature type="domain" description="HD/PDEase" evidence="7">
    <location>
        <begin position="14"/>
        <end position="142"/>
    </location>
</feature>
<dbReference type="RefSeq" id="WP_004617215.1">
    <property type="nucleotide sequence ID" value="NZ_ACXX02000002.1"/>
</dbReference>
<organism evidence="8 9">
    <name type="scientific">Ruminiclostridium papyrosolvens DSM 2782</name>
    <dbReference type="NCBI Taxonomy" id="588581"/>
    <lineage>
        <taxon>Bacteria</taxon>
        <taxon>Bacillati</taxon>
        <taxon>Bacillota</taxon>
        <taxon>Clostridia</taxon>
        <taxon>Eubacteriales</taxon>
        <taxon>Oscillospiraceae</taxon>
        <taxon>Ruminiclostridium</taxon>
    </lineage>
</organism>
<protein>
    <recommendedName>
        <fullName evidence="1">bis(5'-nucleosyl)-tetraphosphatase (symmetrical)</fullName>
        <ecNumber evidence="1">3.6.1.41</ecNumber>
    </recommendedName>
</protein>
<accession>F1T9A9</accession>
<dbReference type="STRING" id="588581.Cpap_3520"/>
<name>F1T9A9_9FIRM</name>
<evidence type="ECO:0000313" key="9">
    <source>
        <dbReference type="Proteomes" id="UP000003860"/>
    </source>
</evidence>
<dbReference type="GO" id="GO:0000166">
    <property type="term" value="F:nucleotide binding"/>
    <property type="evidence" value="ECO:0007669"/>
    <property type="project" value="UniProtKB-KW"/>
</dbReference>
<dbReference type="EMBL" id="ACXX02000002">
    <property type="protein sequence ID" value="EGD49091.1"/>
    <property type="molecule type" value="Genomic_DNA"/>
</dbReference>
<reference evidence="8" key="2">
    <citation type="submission" date="2011-01" db="EMBL/GenBank/DDBJ databases">
        <title>The Non-contiguous Finished genome of Clostridium papyrosolvens.</title>
        <authorList>
            <person name="Lucas S."/>
            <person name="Copeland A."/>
            <person name="Lapidus A."/>
            <person name="Cheng J.-F."/>
            <person name="Goodwin L."/>
            <person name="Pitluck S."/>
            <person name="Misra M."/>
            <person name="Chertkov O."/>
            <person name="Detter J.C."/>
            <person name="Han C."/>
            <person name="Tapia R."/>
            <person name="Land M."/>
            <person name="Hauser L."/>
            <person name="Kyrpides N."/>
            <person name="Ivanova N."/>
            <person name="Pagani I."/>
            <person name="Mouttaki H."/>
            <person name="He Z."/>
            <person name="Zhou J."/>
            <person name="Hemme C.L."/>
            <person name="Woyke T."/>
        </authorList>
    </citation>
    <scope>NUCLEOTIDE SEQUENCE [LARGE SCALE GENOMIC DNA]</scope>
    <source>
        <strain evidence="8">DSM 2782</strain>
    </source>
</reference>
<keyword evidence="4" id="KW-0378">Hydrolase</keyword>
<dbReference type="GO" id="GO:0008803">
    <property type="term" value="F:bis(5'-nucleosyl)-tetraphosphatase (symmetrical) activity"/>
    <property type="evidence" value="ECO:0007669"/>
    <property type="project" value="UniProtKB-EC"/>
</dbReference>
<dbReference type="SUPFAM" id="SSF109604">
    <property type="entry name" value="HD-domain/PDEase-like"/>
    <property type="match status" value="1"/>
</dbReference>
<comment type="catalytic activity">
    <reaction evidence="6">
        <text>P(1),P(4)-bis(5'-adenosyl) tetraphosphate + H2O = 2 ADP + 2 H(+)</text>
        <dbReference type="Rhea" id="RHEA:24252"/>
        <dbReference type="ChEBI" id="CHEBI:15377"/>
        <dbReference type="ChEBI" id="CHEBI:15378"/>
        <dbReference type="ChEBI" id="CHEBI:58141"/>
        <dbReference type="ChEBI" id="CHEBI:456216"/>
        <dbReference type="EC" id="3.6.1.41"/>
    </reaction>
</comment>
<dbReference type="Gene3D" id="1.10.3210.10">
    <property type="entry name" value="Hypothetical protein af1432"/>
    <property type="match status" value="1"/>
</dbReference>
<dbReference type="OrthoDB" id="5295945at2"/>
<sequence>MNFSEMDILLKKSLKPGRYIHSVNTMKVAVELAEHYGEDVEKAKVAGLLHDCAKNFDDRETKRYCIENHIELSPLEEKQLFLMHGAVGAVVARQKYCVEDPDILNAIKYHTTGFAGMSTMDKIIFLADYIEPGRIHGDVQETRSLAFIDLNLALISAFNNVLKYVISQNGLIHPFTIEARNYILLMTQKTYEN</sequence>
<dbReference type="AlphaFoldDB" id="F1T9A9"/>
<proteinExistence type="predicted"/>
<evidence type="ECO:0000256" key="5">
    <source>
        <dbReference type="ARBA" id="ARBA00023004"/>
    </source>
</evidence>
<dbReference type="SMART" id="SM00471">
    <property type="entry name" value="HDc"/>
    <property type="match status" value="1"/>
</dbReference>
<dbReference type="InterPro" id="IPR005249">
    <property type="entry name" value="YqeK"/>
</dbReference>
<evidence type="ECO:0000259" key="7">
    <source>
        <dbReference type="SMART" id="SM00471"/>
    </source>
</evidence>
<dbReference type="PANTHER" id="PTHR35795:SF1">
    <property type="entry name" value="BIS(5'-NUCLEOSYL)-TETRAPHOSPHATASE, SYMMETRICAL"/>
    <property type="match status" value="1"/>
</dbReference>
<dbReference type="PANTHER" id="PTHR35795">
    <property type="entry name" value="SLR1885 PROTEIN"/>
    <property type="match status" value="1"/>
</dbReference>
<dbReference type="InterPro" id="IPR006674">
    <property type="entry name" value="HD_domain"/>
</dbReference>
<dbReference type="Pfam" id="PF01966">
    <property type="entry name" value="HD"/>
    <property type="match status" value="1"/>
</dbReference>